<dbReference type="EMBL" id="JACJKX010000012">
    <property type="protein sequence ID" value="MBM6928985.1"/>
    <property type="molecule type" value="Genomic_DNA"/>
</dbReference>
<proteinExistence type="predicted"/>
<gene>
    <name evidence="1" type="ORF">H5985_06870</name>
</gene>
<reference evidence="1 2" key="1">
    <citation type="journal article" date="2021" name="Sci. Rep.">
        <title>The distribution of antibiotic resistance genes in chicken gut microbiota commensals.</title>
        <authorList>
            <person name="Juricova H."/>
            <person name="Matiasovicova J."/>
            <person name="Kubasova T."/>
            <person name="Cejkova D."/>
            <person name="Rychlik I."/>
        </authorList>
    </citation>
    <scope>NUCLEOTIDE SEQUENCE [LARGE SCALE GENOMIC DNA]</scope>
    <source>
        <strain evidence="1 2">An562</strain>
    </source>
</reference>
<comment type="caution">
    <text evidence="1">The sequence shown here is derived from an EMBL/GenBank/DDBJ whole genome shotgun (WGS) entry which is preliminary data.</text>
</comment>
<sequence length="153" mass="17792">MKDLYSFNLVTLLNCGKIRYLNQDSADPCHFYDVSFFDLKDLQIENVIKAVGLYPLPFFSVKLADRKTHIRKVEAIRNTWFSVHMADFIHNTNHLLTYAAKINEPHDLHEKLCLKDEHWSLLHTEAGDNVSVIQYAFLRIGGDQILNRLPPPR</sequence>
<name>A0ABS2GT18_9BURK</name>
<protein>
    <submittedName>
        <fullName evidence="1">Uncharacterized protein</fullName>
    </submittedName>
</protein>
<evidence type="ECO:0000313" key="1">
    <source>
        <dbReference type="EMBL" id="MBM6928985.1"/>
    </source>
</evidence>
<dbReference type="Proteomes" id="UP000777002">
    <property type="component" value="Unassembled WGS sequence"/>
</dbReference>
<organism evidence="1 2">
    <name type="scientific">Parasutterella secunda</name>
    <dbReference type="NCBI Taxonomy" id="626947"/>
    <lineage>
        <taxon>Bacteria</taxon>
        <taxon>Pseudomonadati</taxon>
        <taxon>Pseudomonadota</taxon>
        <taxon>Betaproteobacteria</taxon>
        <taxon>Burkholderiales</taxon>
        <taxon>Sutterellaceae</taxon>
        <taxon>Parasutterella</taxon>
    </lineage>
</organism>
<keyword evidence="2" id="KW-1185">Reference proteome</keyword>
<evidence type="ECO:0000313" key="2">
    <source>
        <dbReference type="Proteomes" id="UP000777002"/>
    </source>
</evidence>
<dbReference type="RefSeq" id="WP_205050575.1">
    <property type="nucleotide sequence ID" value="NZ_JACJKX010000012.1"/>
</dbReference>
<accession>A0ABS2GT18</accession>